<feature type="compositionally biased region" description="Basic and acidic residues" evidence="1">
    <location>
        <begin position="177"/>
        <end position="186"/>
    </location>
</feature>
<evidence type="ECO:0000313" key="2">
    <source>
        <dbReference type="EMBL" id="PIL33725.1"/>
    </source>
</evidence>
<dbReference type="STRING" id="1077348.A0A2G8SIX1"/>
<organism evidence="2 3">
    <name type="scientific">Ganoderma sinense ZZ0214-1</name>
    <dbReference type="NCBI Taxonomy" id="1077348"/>
    <lineage>
        <taxon>Eukaryota</taxon>
        <taxon>Fungi</taxon>
        <taxon>Dikarya</taxon>
        <taxon>Basidiomycota</taxon>
        <taxon>Agaricomycotina</taxon>
        <taxon>Agaricomycetes</taxon>
        <taxon>Polyporales</taxon>
        <taxon>Polyporaceae</taxon>
        <taxon>Ganoderma</taxon>
    </lineage>
</organism>
<feature type="compositionally biased region" description="Polar residues" evidence="1">
    <location>
        <begin position="151"/>
        <end position="170"/>
    </location>
</feature>
<protein>
    <submittedName>
        <fullName evidence="2">Uncharacterized protein</fullName>
    </submittedName>
</protein>
<keyword evidence="3" id="KW-1185">Reference proteome</keyword>
<reference evidence="2 3" key="1">
    <citation type="journal article" date="2015" name="Sci. Rep.">
        <title>Chromosome-level genome map provides insights into diverse defense mechanisms in the medicinal fungus Ganoderma sinense.</title>
        <authorList>
            <person name="Zhu Y."/>
            <person name="Xu J."/>
            <person name="Sun C."/>
            <person name="Zhou S."/>
            <person name="Xu H."/>
            <person name="Nelson D.R."/>
            <person name="Qian J."/>
            <person name="Song J."/>
            <person name="Luo H."/>
            <person name="Xiang L."/>
            <person name="Li Y."/>
            <person name="Xu Z."/>
            <person name="Ji A."/>
            <person name="Wang L."/>
            <person name="Lu S."/>
            <person name="Hayward A."/>
            <person name="Sun W."/>
            <person name="Li X."/>
            <person name="Schwartz D.C."/>
            <person name="Wang Y."/>
            <person name="Chen S."/>
        </authorList>
    </citation>
    <scope>NUCLEOTIDE SEQUENCE [LARGE SCALE GENOMIC DNA]</scope>
    <source>
        <strain evidence="2 3">ZZ0214-1</strain>
    </source>
</reference>
<comment type="caution">
    <text evidence="2">The sequence shown here is derived from an EMBL/GenBank/DDBJ whole genome shotgun (WGS) entry which is preliminary data.</text>
</comment>
<gene>
    <name evidence="2" type="ORF">GSI_04350</name>
</gene>
<name>A0A2G8SIX1_9APHY</name>
<accession>A0A2G8SIX1</accession>
<evidence type="ECO:0000256" key="1">
    <source>
        <dbReference type="SAM" id="MobiDB-lite"/>
    </source>
</evidence>
<proteinExistence type="predicted"/>
<dbReference type="OrthoDB" id="2930792at2759"/>
<evidence type="ECO:0000313" key="3">
    <source>
        <dbReference type="Proteomes" id="UP000230002"/>
    </source>
</evidence>
<feature type="region of interest" description="Disordered" evidence="1">
    <location>
        <begin position="133"/>
        <end position="217"/>
    </location>
</feature>
<dbReference type="AlphaFoldDB" id="A0A2G8SIX1"/>
<dbReference type="Proteomes" id="UP000230002">
    <property type="component" value="Unassembled WGS sequence"/>
</dbReference>
<feature type="compositionally biased region" description="Polar residues" evidence="1">
    <location>
        <begin position="187"/>
        <end position="201"/>
    </location>
</feature>
<dbReference type="EMBL" id="AYKW01000007">
    <property type="protein sequence ID" value="PIL33725.1"/>
    <property type="molecule type" value="Genomic_DNA"/>
</dbReference>
<sequence>MSGFSYPDILEAAKEMTPKKYLVYIITNIGFAWPNEPWFMFDVIPIAPCLPPNDGVSTPEMCVPVFPNTRHPSGRMHIHTNPQFPYDNCYHWSHARQLTVRIRAKPEQFDDDRATKLEPRELLTFWELSGPDRTCEELPEEDQSAHDSESCRSSTAAARNAPSVHSQEQQLEGEPASEDRNKDSRHPTSGSPKWNTGTAVESPSMRSFESASERSARAECRSIVRTGIFGDPHEDKEVYPLVDLWVELADTLKQNDIPRPEDFYKEYDMVENLVVEAKMRRKEEERLETSQQPIDELEMVDTFDGAQGEPTDLGKGESTMQKTRKSCRPKIVIRDLHAQAVRVLVRIKHALRLPYVSIWP</sequence>